<gene>
    <name evidence="2" type="ORF">J2S14_002689</name>
</gene>
<evidence type="ECO:0000313" key="2">
    <source>
        <dbReference type="EMBL" id="MDQ0343854.1"/>
    </source>
</evidence>
<dbReference type="Proteomes" id="UP001232343">
    <property type="component" value="Unassembled WGS sequence"/>
</dbReference>
<keyword evidence="1" id="KW-0812">Transmembrane</keyword>
<accession>A0ABU0D633</accession>
<reference evidence="2 3" key="1">
    <citation type="submission" date="2023-07" db="EMBL/GenBank/DDBJ databases">
        <title>Genomic Encyclopedia of Type Strains, Phase IV (KMG-IV): sequencing the most valuable type-strain genomes for metagenomic binning, comparative biology and taxonomic classification.</title>
        <authorList>
            <person name="Goeker M."/>
        </authorList>
    </citation>
    <scope>NUCLEOTIDE SEQUENCE [LARGE SCALE GENOMIC DNA]</scope>
    <source>
        <strain evidence="2 3">DSM 27848</strain>
    </source>
</reference>
<dbReference type="EMBL" id="JAUSUO010000007">
    <property type="protein sequence ID" value="MDQ0343854.1"/>
    <property type="molecule type" value="Genomic_DNA"/>
</dbReference>
<evidence type="ECO:0000256" key="1">
    <source>
        <dbReference type="SAM" id="Phobius"/>
    </source>
</evidence>
<organism evidence="2 3">
    <name type="scientific">Lederbergia wuyishanensis</name>
    <dbReference type="NCBI Taxonomy" id="1347903"/>
    <lineage>
        <taxon>Bacteria</taxon>
        <taxon>Bacillati</taxon>
        <taxon>Bacillota</taxon>
        <taxon>Bacilli</taxon>
        <taxon>Bacillales</taxon>
        <taxon>Bacillaceae</taxon>
        <taxon>Lederbergia</taxon>
    </lineage>
</organism>
<keyword evidence="1" id="KW-1133">Transmembrane helix</keyword>
<sequence>MTLVKFSLSAVFFFLYFKLIQLTVNTIGIEVHSAFNLVFLIIIIPVLIAISIISSQKLIVFIRES</sequence>
<name>A0ABU0D633_9BACI</name>
<feature type="transmembrane region" description="Helical" evidence="1">
    <location>
        <begin position="32"/>
        <end position="53"/>
    </location>
</feature>
<evidence type="ECO:0000313" key="3">
    <source>
        <dbReference type="Proteomes" id="UP001232343"/>
    </source>
</evidence>
<keyword evidence="1" id="KW-0472">Membrane</keyword>
<keyword evidence="3" id="KW-1185">Reference proteome</keyword>
<comment type="caution">
    <text evidence="2">The sequence shown here is derived from an EMBL/GenBank/DDBJ whole genome shotgun (WGS) entry which is preliminary data.</text>
</comment>
<protein>
    <submittedName>
        <fullName evidence="2">Uncharacterized protein</fullName>
    </submittedName>
</protein>
<proteinExistence type="predicted"/>